<evidence type="ECO:0000313" key="2">
    <source>
        <dbReference type="EMBL" id="KZF26156.1"/>
    </source>
</evidence>
<dbReference type="InParanoid" id="A0A165JF69"/>
<accession>A0A165JF69</accession>
<gene>
    <name evidence="2" type="ORF">L228DRAFT_6514</name>
</gene>
<dbReference type="RefSeq" id="XP_018191711.1">
    <property type="nucleotide sequence ID" value="XM_018336800.1"/>
</dbReference>
<dbReference type="EMBL" id="KV407454">
    <property type="protein sequence ID" value="KZF26156.1"/>
    <property type="molecule type" value="Genomic_DNA"/>
</dbReference>
<keyword evidence="1" id="KW-0472">Membrane</keyword>
<dbReference type="GeneID" id="28901937"/>
<dbReference type="Proteomes" id="UP000076632">
    <property type="component" value="Unassembled WGS sequence"/>
</dbReference>
<name>A0A165JF69_XYLHT</name>
<keyword evidence="3" id="KW-1185">Reference proteome</keyword>
<keyword evidence="1" id="KW-1133">Transmembrane helix</keyword>
<feature type="transmembrane region" description="Helical" evidence="1">
    <location>
        <begin position="78"/>
        <end position="94"/>
    </location>
</feature>
<protein>
    <submittedName>
        <fullName evidence="2">Uncharacterized protein</fullName>
    </submittedName>
</protein>
<sequence>MRVGRETKGDRSLMWRGNAWNPLRICPLSRSRSKPVSETLSEQIQLRRRGWFHSIMYAHRDDGTCLLLGKGRKGIKSLHNYLILLYGVGTYQAFWLAEVPLWLCLGLFELLWRVVGHVLFLSPANPVRGPPGLESIWVRENATTLPSSHTHTQTCTPPPPHYLAPPCCPALVANTRATGFVSFFPFPSLPLPFFFFHSSLSSITSSRLFHLHLLPSTSHGLEQVQLS</sequence>
<evidence type="ECO:0000256" key="1">
    <source>
        <dbReference type="SAM" id="Phobius"/>
    </source>
</evidence>
<dbReference type="AlphaFoldDB" id="A0A165JF69"/>
<reference evidence="2 3" key="1">
    <citation type="journal article" date="2016" name="Fungal Biol.">
        <title>The genome of Xylona heveae provides a window into fungal endophytism.</title>
        <authorList>
            <person name="Gazis R."/>
            <person name="Kuo A."/>
            <person name="Riley R."/>
            <person name="LaButti K."/>
            <person name="Lipzen A."/>
            <person name="Lin J."/>
            <person name="Amirebrahimi M."/>
            <person name="Hesse C.N."/>
            <person name="Spatafora J.W."/>
            <person name="Henrissat B."/>
            <person name="Hainaut M."/>
            <person name="Grigoriev I.V."/>
            <person name="Hibbett D.S."/>
        </authorList>
    </citation>
    <scope>NUCLEOTIDE SEQUENCE [LARGE SCALE GENOMIC DNA]</scope>
    <source>
        <strain evidence="2 3">TC161</strain>
    </source>
</reference>
<evidence type="ECO:0000313" key="3">
    <source>
        <dbReference type="Proteomes" id="UP000076632"/>
    </source>
</evidence>
<proteinExistence type="predicted"/>
<keyword evidence="1" id="KW-0812">Transmembrane</keyword>
<organism evidence="2 3">
    <name type="scientific">Xylona heveae (strain CBS 132557 / TC161)</name>
    <dbReference type="NCBI Taxonomy" id="1328760"/>
    <lineage>
        <taxon>Eukaryota</taxon>
        <taxon>Fungi</taxon>
        <taxon>Dikarya</taxon>
        <taxon>Ascomycota</taxon>
        <taxon>Pezizomycotina</taxon>
        <taxon>Xylonomycetes</taxon>
        <taxon>Xylonales</taxon>
        <taxon>Xylonaceae</taxon>
        <taxon>Xylona</taxon>
    </lineage>
</organism>